<proteinExistence type="predicted"/>
<dbReference type="OrthoDB" id="5617849at2"/>
<organism evidence="1 2">
    <name type="scientific">Piscirickettsia salmonis</name>
    <dbReference type="NCBI Taxonomy" id="1238"/>
    <lineage>
        <taxon>Bacteria</taxon>
        <taxon>Pseudomonadati</taxon>
        <taxon>Pseudomonadota</taxon>
        <taxon>Gammaproteobacteria</taxon>
        <taxon>Thiotrichales</taxon>
        <taxon>Piscirickettsiaceae</taxon>
        <taxon>Piscirickettsia</taxon>
    </lineage>
</organism>
<sequence length="761" mass="87320">MPYTVELEEIYQGKRFESERKRYQECFNAADALADSVYLSESMLGYFEDVSGDELDFNNDATYSSSLSLFVLLGIFGVFKARAHFDKNENIDKYYKKLRTALSGLKNGRHALVNISSLVSILSHHAVASSVVSPVGALGFAIGILLAANNLYKLKLEEKRNSNLKAIEQYFLNFDRPEFDQDFKRIVPPNVKSNRKLIYTNIIDGFTDGLYLVGNAFMLLGLCGATSMVPTVAIGLCVAYGVYTLGSIINKYFKEKEEQLKEEFIYLKFLENLENQGKLVEYHDQFKSDPNYKKYIGDLSESDGAEEIRNKLGVALKIKEKELNAKKETLQSNTFYKVYKMISKSFSTVRSYVNTIKNSLATVTGIDILASQHPLAQAAVSLGCIITGCAVAVPFLVYKTYCSFRPTYQLRCRQGLDYPDLLYFFNEYAKSGFLKKHNHKGLIDRLTDDYQDYRENYLHILCTVNEYIADHYRNMNQKGELFLRYQAAKDYILCKHKYFSSMIKQLYKEYHYYSSLNINSDSDDIFIKNTRCLLKLYPATTKKEVVESLAIFSWDRQIAIITALPEFIDDHQVIMDLKGFLSAIKKPLREKNNFWLDKAHKKAQQDFFNAMLQNYLDNGVVNRSECAALVMNINKLLNSELLYPMPVKTINFYLHKAAVNYLAASASKILKNENLSIQQKIALYQSQHDELLRLLPNMMKSYAQRDSHDSLKVDESQFEEFLARAKNHRSNSNSCFTNMMFYHGQVDTMEPASSHRLVLGV</sequence>
<dbReference type="EMBL" id="CP012508">
    <property type="protein sequence ID" value="ALB22812.1"/>
    <property type="molecule type" value="Genomic_DNA"/>
</dbReference>
<reference evidence="1 2" key="1">
    <citation type="journal article" date="2014" name="Genome Announc.">
        <title>Comparative Genome Analysis of Two Isolates of the Fish Pathogen Piscirickettsia salmonis from Different Hosts Reveals Major Differences in Virulence-Associated Secretion Systems.</title>
        <authorList>
            <person name="Bohle H."/>
            <person name="Henriquez P."/>
            <person name="Grothusen H."/>
            <person name="Navas E."/>
            <person name="Sandoval A."/>
            <person name="Bustamante F."/>
            <person name="Bustos P."/>
            <person name="Mancilla M."/>
        </authorList>
    </citation>
    <scope>NUCLEOTIDE SEQUENCE [LARGE SCALE GENOMIC DNA]</scope>
    <source>
        <strain evidence="2">B1-32597</strain>
    </source>
</reference>
<dbReference type="RefSeq" id="WP_027243095.1">
    <property type="nucleotide sequence ID" value="NZ_CP012508.1"/>
</dbReference>
<name>A0A1L6TBX2_PISSA</name>
<evidence type="ECO:0000313" key="1">
    <source>
        <dbReference type="EMBL" id="ALB22812.1"/>
    </source>
</evidence>
<evidence type="ECO:0000313" key="2">
    <source>
        <dbReference type="Proteomes" id="UP000029558"/>
    </source>
</evidence>
<accession>A0A1L6TBX2</accession>
<dbReference type="Proteomes" id="UP000029558">
    <property type="component" value="Chromosome"/>
</dbReference>
<dbReference type="AlphaFoldDB" id="A0A1L6TBX2"/>
<gene>
    <name evidence="1" type="ORF">KU39_1630</name>
</gene>
<protein>
    <submittedName>
        <fullName evidence="1">Membrane protein</fullName>
    </submittedName>
</protein>